<keyword evidence="9" id="KW-1185">Reference proteome</keyword>
<keyword evidence="4 6" id="KW-0648">Protein biosynthesis</keyword>
<name>M1LU30_9PROT</name>
<dbReference type="GO" id="GO:0005829">
    <property type="term" value="C:cytosol"/>
    <property type="evidence" value="ECO:0007669"/>
    <property type="project" value="GOC"/>
</dbReference>
<keyword evidence="3 6" id="KW-0963">Cytoplasm</keyword>
<comment type="subcellular location">
    <subcellularLocation>
        <location evidence="1 6">Cytoplasm</location>
    </subcellularLocation>
</comment>
<protein>
    <recommendedName>
        <fullName evidence="6">Ribosome-recycling factor</fullName>
        <shortName evidence="6">RRF</shortName>
    </recommendedName>
    <alternativeName>
        <fullName evidence="6">Ribosome-releasing factor</fullName>
    </alternativeName>
</protein>
<dbReference type="EMBL" id="CP003804">
    <property type="protein sequence ID" value="AGF47611.1"/>
    <property type="molecule type" value="Genomic_DNA"/>
</dbReference>
<feature type="domain" description="Ribosome recycling factor" evidence="7">
    <location>
        <begin position="21"/>
        <end position="185"/>
    </location>
</feature>
<gene>
    <name evidence="6" type="primary">frr</name>
    <name evidence="8" type="ORF">CDEE_0582</name>
</gene>
<dbReference type="STRING" id="1208918.CDEE_0582"/>
<evidence type="ECO:0000313" key="9">
    <source>
        <dbReference type="Proteomes" id="UP000011686"/>
    </source>
</evidence>
<proteinExistence type="inferred from homology"/>
<evidence type="ECO:0000259" key="7">
    <source>
        <dbReference type="Pfam" id="PF01765"/>
    </source>
</evidence>
<dbReference type="KEGG" id="kct:CDEE_0582"/>
<dbReference type="FunFam" id="1.10.132.20:FF:000001">
    <property type="entry name" value="Ribosome-recycling factor"/>
    <property type="match status" value="1"/>
</dbReference>
<dbReference type="Pfam" id="PF01765">
    <property type="entry name" value="RRF"/>
    <property type="match status" value="1"/>
</dbReference>
<dbReference type="HAMAP" id="MF_00040">
    <property type="entry name" value="RRF"/>
    <property type="match status" value="1"/>
</dbReference>
<dbReference type="eggNOG" id="COG0233">
    <property type="taxonomic scope" value="Bacteria"/>
</dbReference>
<dbReference type="RefSeq" id="WP_015238557.1">
    <property type="nucleotide sequence ID" value="NC_020283.1"/>
</dbReference>
<dbReference type="PATRIC" id="fig|1208918.3.peg.310"/>
<dbReference type="SUPFAM" id="SSF55194">
    <property type="entry name" value="Ribosome recycling factor, RRF"/>
    <property type="match status" value="1"/>
</dbReference>
<evidence type="ECO:0000256" key="1">
    <source>
        <dbReference type="ARBA" id="ARBA00004496"/>
    </source>
</evidence>
<dbReference type="NCBIfam" id="TIGR00496">
    <property type="entry name" value="frr"/>
    <property type="match status" value="1"/>
</dbReference>
<dbReference type="AlphaFoldDB" id="M1LU30"/>
<reference evidence="8 9" key="1">
    <citation type="journal article" date="2013" name="Genome Biol. Evol.">
        <title>Genome evolution and phylogenomic analysis of candidatus kinetoplastibacterium, the betaproteobacterial endosymbionts of strigomonas and angomonas.</title>
        <authorList>
            <person name="Alves J.M."/>
            <person name="Serrano M.G."/>
            <person name="Maia da Silva F."/>
            <person name="Voegtly L.J."/>
            <person name="Matveyev A.V."/>
            <person name="Teixeira M.M."/>
            <person name="Camargo E.P."/>
            <person name="Buck G.A."/>
        </authorList>
    </citation>
    <scope>NUCLEOTIDE SEQUENCE [LARGE SCALE GENOMIC DNA]</scope>
    <source>
        <strain evidence="8 9">TCC036E</strain>
    </source>
</reference>
<organism evidence="8 9">
    <name type="scientific">Candidatus Kinetoplastidibacterium crithidiae TCC036E</name>
    <dbReference type="NCBI Taxonomy" id="1208918"/>
    <lineage>
        <taxon>Bacteria</taxon>
        <taxon>Pseudomonadati</taxon>
        <taxon>Pseudomonadota</taxon>
        <taxon>Betaproteobacteria</taxon>
        <taxon>Candidatus Kinetoplastidibacterium</taxon>
    </lineage>
</organism>
<evidence type="ECO:0000256" key="4">
    <source>
        <dbReference type="ARBA" id="ARBA00022917"/>
    </source>
</evidence>
<comment type="similarity">
    <text evidence="2 6">Belongs to the RRF family.</text>
</comment>
<dbReference type="Gene3D" id="1.10.132.20">
    <property type="entry name" value="Ribosome-recycling factor"/>
    <property type="match status" value="1"/>
</dbReference>
<accession>M1LU30</accession>
<dbReference type="InterPro" id="IPR002661">
    <property type="entry name" value="Ribosome_recyc_fac"/>
</dbReference>
<dbReference type="FunFam" id="3.30.1360.40:FF:000001">
    <property type="entry name" value="Ribosome-recycling factor"/>
    <property type="match status" value="1"/>
</dbReference>
<comment type="function">
    <text evidence="5 6">Responsible for the release of ribosomes from messenger RNA at the termination of protein biosynthesis. May increase the efficiency of translation by recycling ribosomes from one round of translation to another.</text>
</comment>
<evidence type="ECO:0000256" key="5">
    <source>
        <dbReference type="ARBA" id="ARBA00025050"/>
    </source>
</evidence>
<dbReference type="GO" id="GO:0043023">
    <property type="term" value="F:ribosomal large subunit binding"/>
    <property type="evidence" value="ECO:0007669"/>
    <property type="project" value="TreeGrafter"/>
</dbReference>
<dbReference type="PANTHER" id="PTHR20982:SF3">
    <property type="entry name" value="MITOCHONDRIAL RIBOSOME RECYCLING FACTOR PSEUDO 1"/>
    <property type="match status" value="1"/>
</dbReference>
<evidence type="ECO:0000256" key="3">
    <source>
        <dbReference type="ARBA" id="ARBA00022490"/>
    </source>
</evidence>
<evidence type="ECO:0000256" key="2">
    <source>
        <dbReference type="ARBA" id="ARBA00005912"/>
    </source>
</evidence>
<dbReference type="InterPro" id="IPR036191">
    <property type="entry name" value="RRF_sf"/>
</dbReference>
<evidence type="ECO:0000256" key="6">
    <source>
        <dbReference type="HAMAP-Rule" id="MF_00040"/>
    </source>
</evidence>
<dbReference type="InterPro" id="IPR023584">
    <property type="entry name" value="Ribosome_recyc_fac_dom"/>
</dbReference>
<dbReference type="Proteomes" id="UP000011686">
    <property type="component" value="Chromosome"/>
</dbReference>
<evidence type="ECO:0000313" key="8">
    <source>
        <dbReference type="EMBL" id="AGF47611.1"/>
    </source>
</evidence>
<dbReference type="Gene3D" id="3.30.1360.40">
    <property type="match status" value="1"/>
</dbReference>
<dbReference type="GO" id="GO:0002184">
    <property type="term" value="P:cytoplasmic translational termination"/>
    <property type="evidence" value="ECO:0007669"/>
    <property type="project" value="TreeGrafter"/>
</dbReference>
<sequence>MDLDSVCKSAEIKMSKSVDMLKSNLAKIRTGRAHTGILDHIKIDYYGSPSLITKIANVSLTDSRTISVTPYEKNMLSSIEKAIRESDLGLNPISMGGNSIKVPMPPLTEERRKDLVKISKSEGEESKIAIRNIRRECNEVVKKMLKEKEISENDERRVQDSIQKITDIKISEIDRIITQKESEIMVI</sequence>
<dbReference type="HOGENOM" id="CLU_073981_2_0_4"/>
<dbReference type="CDD" id="cd00520">
    <property type="entry name" value="RRF"/>
    <property type="match status" value="1"/>
</dbReference>
<dbReference type="PANTHER" id="PTHR20982">
    <property type="entry name" value="RIBOSOME RECYCLING FACTOR"/>
    <property type="match status" value="1"/>
</dbReference>